<dbReference type="Proteomes" id="UP000224567">
    <property type="component" value="Unassembled WGS sequence"/>
</dbReference>
<sequence>MHDVVRDMAIYIASEGEHKFMVSHNVNSEEFPRKDSYKQYSHMSIVANKFGELPRPISCPRLKLLKLKFCIEEGFKLQDGIFEGMSELSVIRLSGYDRDSILPFPSSIQRLSNLWTLCLTNLRLDDISIIGELVTLEILSIRDSYLEELPVEIRNLTNLILLEYWNPWWSGGRMRISPGVLSKLVRLEELHVVGVKDCSYSTLRELESLSRLTALTFDECSVDVIYSNLGLSSKLTRYALKVGGGFLYTSIMKPYNKSIALEVTESTQLGDWIRLLLRYSEFVDSKGKGSKNVLVELQNVKVLELADLTLLKFPLLREMHFSGLPEFQNFWPTANNAITDSNPLFNEKVFEKLNSKRLTNITALCSHQLPTAYFSTLVTLKVENCGKLRNLMSPFVARGLLNLRKLVIIECQSMKEVITEEVINRIQQGTVSTLNFESVKNDDELKIVDLNKAMFNSKVSCPNLEVLELYEANSLTALCPHQLPTAYFSKLVTLKVLWCGKLRNLMSPSMVRGLLNLRKLWIISCQSVEEVIAEEEQQGEEIMTKEPLFPRLENLYLKDLPKLGHFILTKRPHEFPFLKEAVVKIRKCPEMKTFVQQGSVSTLRLEIVNYDDEELKVDDVNEWIHQRFNSKEEDGSESKASIE</sequence>
<dbReference type="InterPro" id="IPR032675">
    <property type="entry name" value="LRR_dom_sf"/>
</dbReference>
<keyword evidence="4" id="KW-1185">Reference proteome</keyword>
<reference evidence="3 4" key="1">
    <citation type="journal article" date="2017" name="Genome Biol.">
        <title>New reference genome sequences of hot pepper reveal the massive evolution of plant disease-resistance genes by retroduplication.</title>
        <authorList>
            <person name="Kim S."/>
            <person name="Park J."/>
            <person name="Yeom S.I."/>
            <person name="Kim Y.M."/>
            <person name="Seo E."/>
            <person name="Kim K.T."/>
            <person name="Kim M.S."/>
            <person name="Lee J.M."/>
            <person name="Cheong K."/>
            <person name="Shin H.S."/>
            <person name="Kim S.B."/>
            <person name="Han K."/>
            <person name="Lee J."/>
            <person name="Park M."/>
            <person name="Lee H.A."/>
            <person name="Lee H.Y."/>
            <person name="Lee Y."/>
            <person name="Oh S."/>
            <person name="Lee J.H."/>
            <person name="Choi E."/>
            <person name="Choi E."/>
            <person name="Lee S.E."/>
            <person name="Jeon J."/>
            <person name="Kim H."/>
            <person name="Choi G."/>
            <person name="Song H."/>
            <person name="Lee J."/>
            <person name="Lee S.C."/>
            <person name="Kwon J.K."/>
            <person name="Lee H.Y."/>
            <person name="Koo N."/>
            <person name="Hong Y."/>
            <person name="Kim R.W."/>
            <person name="Kang W.H."/>
            <person name="Huh J.H."/>
            <person name="Kang B.C."/>
            <person name="Yang T.J."/>
            <person name="Lee Y.H."/>
            <person name="Bennetzen J.L."/>
            <person name="Choi D."/>
        </authorList>
    </citation>
    <scope>NUCLEOTIDE SEQUENCE [LARGE SCALE GENOMIC DNA]</scope>
    <source>
        <strain evidence="4">cv. PBC81</strain>
    </source>
</reference>
<name>A0A2G2WDZ4_CAPBA</name>
<evidence type="ECO:0000313" key="3">
    <source>
        <dbReference type="EMBL" id="PHT43442.1"/>
    </source>
</evidence>
<evidence type="ECO:0000259" key="2">
    <source>
        <dbReference type="Pfam" id="PF23247"/>
    </source>
</evidence>
<dbReference type="AlphaFoldDB" id="A0A2G2WDZ4"/>
<dbReference type="PANTHER" id="PTHR33463">
    <property type="entry name" value="NB-ARC DOMAIN-CONTAINING PROTEIN-RELATED"/>
    <property type="match status" value="1"/>
</dbReference>
<evidence type="ECO:0000313" key="4">
    <source>
        <dbReference type="Proteomes" id="UP000224567"/>
    </source>
</evidence>
<reference evidence="4" key="2">
    <citation type="journal article" date="2017" name="J. Anim. Genet.">
        <title>Multiple reference genome sequences of hot pepper reveal the massive evolution of plant disease resistance genes by retroduplication.</title>
        <authorList>
            <person name="Kim S."/>
            <person name="Park J."/>
            <person name="Yeom S.-I."/>
            <person name="Kim Y.-M."/>
            <person name="Seo E."/>
            <person name="Kim K.-T."/>
            <person name="Kim M.-S."/>
            <person name="Lee J.M."/>
            <person name="Cheong K."/>
            <person name="Shin H.-S."/>
            <person name="Kim S.-B."/>
            <person name="Han K."/>
            <person name="Lee J."/>
            <person name="Park M."/>
            <person name="Lee H.-A."/>
            <person name="Lee H.-Y."/>
            <person name="Lee Y."/>
            <person name="Oh S."/>
            <person name="Lee J.H."/>
            <person name="Choi E."/>
            <person name="Choi E."/>
            <person name="Lee S.E."/>
            <person name="Jeon J."/>
            <person name="Kim H."/>
            <person name="Choi G."/>
            <person name="Song H."/>
            <person name="Lee J."/>
            <person name="Lee S.-C."/>
            <person name="Kwon J.-K."/>
            <person name="Lee H.-Y."/>
            <person name="Koo N."/>
            <person name="Hong Y."/>
            <person name="Kim R.W."/>
            <person name="Kang W.-H."/>
            <person name="Huh J.H."/>
            <person name="Kang B.-C."/>
            <person name="Yang T.-J."/>
            <person name="Lee Y.-H."/>
            <person name="Bennetzen J.L."/>
            <person name="Choi D."/>
        </authorList>
    </citation>
    <scope>NUCLEOTIDE SEQUENCE [LARGE SCALE GENOMIC DNA]</scope>
    <source>
        <strain evidence="4">cv. PBC81</strain>
    </source>
</reference>
<evidence type="ECO:0000256" key="1">
    <source>
        <dbReference type="ARBA" id="ARBA00022821"/>
    </source>
</evidence>
<dbReference type="SUPFAM" id="SSF52058">
    <property type="entry name" value="L domain-like"/>
    <property type="match status" value="1"/>
</dbReference>
<comment type="caution">
    <text evidence="3">The sequence shown here is derived from an EMBL/GenBank/DDBJ whole genome shotgun (WGS) entry which is preliminary data.</text>
</comment>
<organism evidence="3 4">
    <name type="scientific">Capsicum baccatum</name>
    <name type="common">Peruvian pepper</name>
    <dbReference type="NCBI Taxonomy" id="33114"/>
    <lineage>
        <taxon>Eukaryota</taxon>
        <taxon>Viridiplantae</taxon>
        <taxon>Streptophyta</taxon>
        <taxon>Embryophyta</taxon>
        <taxon>Tracheophyta</taxon>
        <taxon>Spermatophyta</taxon>
        <taxon>Magnoliopsida</taxon>
        <taxon>eudicotyledons</taxon>
        <taxon>Gunneridae</taxon>
        <taxon>Pentapetalae</taxon>
        <taxon>asterids</taxon>
        <taxon>lamiids</taxon>
        <taxon>Solanales</taxon>
        <taxon>Solanaceae</taxon>
        <taxon>Solanoideae</taxon>
        <taxon>Capsiceae</taxon>
        <taxon>Capsicum</taxon>
    </lineage>
</organism>
<dbReference type="Gene3D" id="3.80.10.10">
    <property type="entry name" value="Ribonuclease Inhibitor"/>
    <property type="match status" value="2"/>
</dbReference>
<dbReference type="OrthoDB" id="1751378at2759"/>
<protein>
    <recommendedName>
        <fullName evidence="2">Disease resistance protein At4g27190-like leucine-rich repeats domain-containing protein</fullName>
    </recommendedName>
</protein>
<dbReference type="PANTHER" id="PTHR33463:SF198">
    <property type="entry name" value="RPP4C3"/>
    <property type="match status" value="1"/>
</dbReference>
<feature type="domain" description="Disease resistance protein At4g27190-like leucine-rich repeats" evidence="2">
    <location>
        <begin position="465"/>
        <end position="594"/>
    </location>
</feature>
<dbReference type="InterPro" id="IPR050905">
    <property type="entry name" value="Plant_NBS-LRR"/>
</dbReference>
<keyword evidence="1" id="KW-0611">Plant defense</keyword>
<dbReference type="STRING" id="33114.A0A2G2WDZ4"/>
<dbReference type="Pfam" id="PF23247">
    <property type="entry name" value="LRR_RPS2"/>
    <property type="match status" value="1"/>
</dbReference>
<dbReference type="EMBL" id="MLFT02000007">
    <property type="protein sequence ID" value="PHT43442.1"/>
    <property type="molecule type" value="Genomic_DNA"/>
</dbReference>
<dbReference type="InterPro" id="IPR057135">
    <property type="entry name" value="At4g27190-like_LRR"/>
</dbReference>
<gene>
    <name evidence="3" type="ORF">CQW23_17467</name>
</gene>
<accession>A0A2G2WDZ4</accession>
<proteinExistence type="predicted"/>